<comment type="function">
    <text evidence="5">One of two assembly initiator proteins, it binds directly to the 5'-end of the 23S rRNA, where it nucleates assembly of the 50S subunit.</text>
</comment>
<dbReference type="SMART" id="SM00739">
    <property type="entry name" value="KOW"/>
    <property type="match status" value="1"/>
</dbReference>
<feature type="domain" description="KOW" evidence="7">
    <location>
        <begin position="3"/>
        <end position="30"/>
    </location>
</feature>
<dbReference type="GO" id="GO:0005840">
    <property type="term" value="C:ribosome"/>
    <property type="evidence" value="ECO:0007669"/>
    <property type="project" value="UniProtKB-KW"/>
</dbReference>
<keyword evidence="5" id="KW-0699">rRNA-binding</keyword>
<gene>
    <name evidence="5" type="primary">rplX</name>
    <name evidence="8" type="ORF">US19_C0005G0022</name>
</gene>
<dbReference type="InterPro" id="IPR003256">
    <property type="entry name" value="Ribosomal_uL24"/>
</dbReference>
<dbReference type="EMBL" id="LBSA01000005">
    <property type="protein sequence ID" value="KKQ10410.1"/>
    <property type="molecule type" value="Genomic_DNA"/>
</dbReference>
<dbReference type="InterPro" id="IPR057264">
    <property type="entry name" value="Ribosomal_uL24_C"/>
</dbReference>
<dbReference type="GO" id="GO:0003735">
    <property type="term" value="F:structural constituent of ribosome"/>
    <property type="evidence" value="ECO:0007669"/>
    <property type="project" value="InterPro"/>
</dbReference>
<dbReference type="PANTHER" id="PTHR12903">
    <property type="entry name" value="MITOCHONDRIAL RIBOSOMAL PROTEIN L24"/>
    <property type="match status" value="1"/>
</dbReference>
<sequence length="102" mass="11372">MQKLKKGDNVMVLVGKDRGRSGAIERIDTKKGKALVLGVNIFKRHVRKTGQMEGGIIEIAKPVNLSNLALVCPNCKRPTRVGFQIEAGKKMRICKKCRKEIK</sequence>
<dbReference type="PROSITE" id="PS01108">
    <property type="entry name" value="RIBOSOMAL_L24"/>
    <property type="match status" value="1"/>
</dbReference>
<dbReference type="Pfam" id="PF17136">
    <property type="entry name" value="ribosomal_L24"/>
    <property type="match status" value="1"/>
</dbReference>
<dbReference type="HAMAP" id="MF_01326_B">
    <property type="entry name" value="Ribosomal_uL24_B"/>
    <property type="match status" value="1"/>
</dbReference>
<name>A0A0G0FA48_9BACT</name>
<comment type="similarity">
    <text evidence="1 5 6">Belongs to the universal ribosomal protein uL24 family.</text>
</comment>
<dbReference type="CDD" id="cd06089">
    <property type="entry name" value="KOW_RPL26"/>
    <property type="match status" value="1"/>
</dbReference>
<evidence type="ECO:0000313" key="9">
    <source>
        <dbReference type="Proteomes" id="UP000034492"/>
    </source>
</evidence>
<reference evidence="8 9" key="1">
    <citation type="journal article" date="2015" name="Nature">
        <title>rRNA introns, odd ribosomes, and small enigmatic genomes across a large radiation of phyla.</title>
        <authorList>
            <person name="Brown C.T."/>
            <person name="Hug L.A."/>
            <person name="Thomas B.C."/>
            <person name="Sharon I."/>
            <person name="Castelle C.J."/>
            <person name="Singh A."/>
            <person name="Wilkins M.J."/>
            <person name="Williams K.H."/>
            <person name="Banfield J.F."/>
        </authorList>
    </citation>
    <scope>NUCLEOTIDE SEQUENCE [LARGE SCALE GENOMIC DNA]</scope>
</reference>
<proteinExistence type="inferred from homology"/>
<keyword evidence="5" id="KW-0694">RNA-binding</keyword>
<organism evidence="8 9">
    <name type="scientific">Candidatus Daviesbacteria bacterium GW2011_GWB1_36_5</name>
    <dbReference type="NCBI Taxonomy" id="1618426"/>
    <lineage>
        <taxon>Bacteria</taxon>
        <taxon>Candidatus Daviesiibacteriota</taxon>
    </lineage>
</organism>
<dbReference type="NCBIfam" id="TIGR01079">
    <property type="entry name" value="rplX_bact"/>
    <property type="match status" value="1"/>
</dbReference>
<comment type="caution">
    <text evidence="8">The sequence shown here is derived from an EMBL/GenBank/DDBJ whole genome shotgun (WGS) entry which is preliminary data.</text>
</comment>
<comment type="subunit">
    <text evidence="5">Part of the 50S ribosomal subunit.</text>
</comment>
<dbReference type="SUPFAM" id="SSF50104">
    <property type="entry name" value="Translation proteins SH3-like domain"/>
    <property type="match status" value="1"/>
</dbReference>
<comment type="function">
    <text evidence="5">One of the proteins that surrounds the polypeptide exit tunnel on the outside of the subunit.</text>
</comment>
<dbReference type="InterPro" id="IPR014722">
    <property type="entry name" value="Rib_uL2_dom2"/>
</dbReference>
<keyword evidence="3 5" id="KW-0687">Ribonucleoprotein</keyword>
<dbReference type="GO" id="GO:0006412">
    <property type="term" value="P:translation"/>
    <property type="evidence" value="ECO:0007669"/>
    <property type="project" value="UniProtKB-UniRule"/>
</dbReference>
<evidence type="ECO:0000256" key="4">
    <source>
        <dbReference type="ARBA" id="ARBA00035206"/>
    </source>
</evidence>
<dbReference type="InterPro" id="IPR008991">
    <property type="entry name" value="Translation_prot_SH3-like_sf"/>
</dbReference>
<dbReference type="AlphaFoldDB" id="A0A0G0FA48"/>
<dbReference type="InterPro" id="IPR005824">
    <property type="entry name" value="KOW"/>
</dbReference>
<dbReference type="Proteomes" id="UP000034492">
    <property type="component" value="Unassembled WGS sequence"/>
</dbReference>
<evidence type="ECO:0000259" key="7">
    <source>
        <dbReference type="SMART" id="SM00739"/>
    </source>
</evidence>
<dbReference type="InterPro" id="IPR041988">
    <property type="entry name" value="Ribosomal_uL24_KOW"/>
</dbReference>
<dbReference type="GO" id="GO:0019843">
    <property type="term" value="F:rRNA binding"/>
    <property type="evidence" value="ECO:0007669"/>
    <property type="project" value="UniProtKB-UniRule"/>
</dbReference>
<dbReference type="InterPro" id="IPR005825">
    <property type="entry name" value="Ribosomal_uL24_CS"/>
</dbReference>
<evidence type="ECO:0000313" key="8">
    <source>
        <dbReference type="EMBL" id="KKQ10410.1"/>
    </source>
</evidence>
<evidence type="ECO:0000256" key="1">
    <source>
        <dbReference type="ARBA" id="ARBA00010618"/>
    </source>
</evidence>
<evidence type="ECO:0000256" key="6">
    <source>
        <dbReference type="RuleBase" id="RU003477"/>
    </source>
</evidence>
<evidence type="ECO:0000256" key="5">
    <source>
        <dbReference type="HAMAP-Rule" id="MF_01326"/>
    </source>
</evidence>
<dbReference type="Gene3D" id="2.30.30.30">
    <property type="match status" value="1"/>
</dbReference>
<keyword evidence="2 5" id="KW-0689">Ribosomal protein</keyword>
<dbReference type="GO" id="GO:1990904">
    <property type="term" value="C:ribonucleoprotein complex"/>
    <property type="evidence" value="ECO:0007669"/>
    <property type="project" value="UniProtKB-KW"/>
</dbReference>
<dbReference type="Pfam" id="PF00467">
    <property type="entry name" value="KOW"/>
    <property type="match status" value="1"/>
</dbReference>
<protein>
    <recommendedName>
        <fullName evidence="4 5">Large ribosomal subunit protein uL24</fullName>
    </recommendedName>
</protein>
<accession>A0A0G0FA48</accession>
<evidence type="ECO:0000256" key="2">
    <source>
        <dbReference type="ARBA" id="ARBA00022980"/>
    </source>
</evidence>
<evidence type="ECO:0000256" key="3">
    <source>
        <dbReference type="ARBA" id="ARBA00023274"/>
    </source>
</evidence>